<keyword evidence="4 9" id="KW-0274">FAD</keyword>
<evidence type="ECO:0000313" key="11">
    <source>
        <dbReference type="EMBL" id="SNS94662.1"/>
    </source>
</evidence>
<comment type="cofactor">
    <cofactor evidence="1 9">
        <name>FAD</name>
        <dbReference type="ChEBI" id="CHEBI:57692"/>
    </cofactor>
</comment>
<dbReference type="GO" id="GO:0004502">
    <property type="term" value="F:kynurenine 3-monooxygenase activity"/>
    <property type="evidence" value="ECO:0007669"/>
    <property type="project" value="UniProtKB-UniRule"/>
</dbReference>
<dbReference type="FunFam" id="3.50.50.60:FF:000185">
    <property type="entry name" value="Kynurenine 3-monooxygenase"/>
    <property type="match status" value="1"/>
</dbReference>
<dbReference type="InterPro" id="IPR036188">
    <property type="entry name" value="FAD/NAD-bd_sf"/>
</dbReference>
<protein>
    <recommendedName>
        <fullName evidence="9">Kynurenine 3-monooxygenase</fullName>
        <ecNumber evidence="9">1.14.13.9</ecNumber>
    </recommendedName>
    <alternativeName>
        <fullName evidence="9">Kynurenine 3-hydroxylase</fullName>
    </alternativeName>
</protein>
<evidence type="ECO:0000256" key="3">
    <source>
        <dbReference type="ARBA" id="ARBA00022642"/>
    </source>
</evidence>
<dbReference type="Pfam" id="PF01494">
    <property type="entry name" value="FAD_binding_3"/>
    <property type="match status" value="1"/>
</dbReference>
<dbReference type="GO" id="GO:0043420">
    <property type="term" value="P:anthranilate metabolic process"/>
    <property type="evidence" value="ECO:0007669"/>
    <property type="project" value="UniProtKB-UniRule"/>
</dbReference>
<dbReference type="RefSeq" id="WP_089356477.1">
    <property type="nucleotide sequence ID" value="NZ_FZPD01000003.1"/>
</dbReference>
<evidence type="ECO:0000256" key="4">
    <source>
        <dbReference type="ARBA" id="ARBA00022827"/>
    </source>
</evidence>
<keyword evidence="5 9" id="KW-0521">NADP</keyword>
<dbReference type="EMBL" id="FZPD01000003">
    <property type="protein sequence ID" value="SNS94662.1"/>
    <property type="molecule type" value="Genomic_DNA"/>
</dbReference>
<comment type="similarity">
    <text evidence="9">Belongs to the aromatic-ring hydroxylase family. KMO subfamily.</text>
</comment>
<keyword evidence="2 9" id="KW-0285">Flavoprotein</keyword>
<comment type="catalytic activity">
    <reaction evidence="8 9">
        <text>L-kynurenine + NADPH + O2 + H(+) = 3-hydroxy-L-kynurenine + NADP(+) + H2O</text>
        <dbReference type="Rhea" id="RHEA:20545"/>
        <dbReference type="ChEBI" id="CHEBI:15377"/>
        <dbReference type="ChEBI" id="CHEBI:15378"/>
        <dbReference type="ChEBI" id="CHEBI:15379"/>
        <dbReference type="ChEBI" id="CHEBI:57783"/>
        <dbReference type="ChEBI" id="CHEBI:57959"/>
        <dbReference type="ChEBI" id="CHEBI:58125"/>
        <dbReference type="ChEBI" id="CHEBI:58349"/>
        <dbReference type="EC" id="1.14.13.9"/>
    </reaction>
</comment>
<dbReference type="EC" id="1.14.13.9" evidence="9"/>
<dbReference type="GO" id="GO:0071949">
    <property type="term" value="F:FAD binding"/>
    <property type="evidence" value="ECO:0007669"/>
    <property type="project" value="InterPro"/>
</dbReference>
<dbReference type="OrthoDB" id="9766816at2"/>
<sequence length="438" mass="49980">MKDKIGIVGAGLVGSLLAVILKKKGFQVQVFEKRSDPRKSSVDAGRSINLALSHRGIQPLKLAGVYETIAPFLIPMKGRMMHDETGKLTFQPYGKEGQFINSVSRAQLNQLLIESAEEAGVEVLFDHKCVDIDFDSNIISFENESSFNCDLIVGTDGAFSAVRKKLQFTDRFNFSQHYIEHGYKELCINPKNGEFGLEPNYLHIWPRGNFMLIALPNNDKTFTCTLFFPFEGSPSFEELTGKAEVEAFFTKYFRDAKTHMPDITDQYFNNPTSSLITTKCEPWHKNRTILLGDAAHAIVPFYGQGMNSGFEDVRLFIEMAESENWDWKKVLPDYSAKRKKDADAISELALYNFIEMRDHVGDPNFLKRKKLEAQIQERYPKEWIPLYSMVTFSNMPYSEALRLGKIQKKIMDDVLENEASEINLPEIIERFNTLKRGG</sequence>
<dbReference type="Gene3D" id="3.50.50.60">
    <property type="entry name" value="FAD/NAD(P)-binding domain"/>
    <property type="match status" value="1"/>
</dbReference>
<dbReference type="PANTHER" id="PTHR46028">
    <property type="entry name" value="KYNURENINE 3-MONOOXYGENASE"/>
    <property type="match status" value="1"/>
</dbReference>
<dbReference type="UniPathway" id="UPA00253">
    <property type="reaction ID" value="UER00328"/>
</dbReference>
<dbReference type="PANTHER" id="PTHR46028:SF2">
    <property type="entry name" value="KYNURENINE 3-MONOOXYGENASE"/>
    <property type="match status" value="1"/>
</dbReference>
<reference evidence="11 12" key="1">
    <citation type="submission" date="2017-06" db="EMBL/GenBank/DDBJ databases">
        <authorList>
            <person name="Kim H.J."/>
            <person name="Triplett B.A."/>
        </authorList>
    </citation>
    <scope>NUCLEOTIDE SEQUENCE [LARGE SCALE GENOMIC DNA]</scope>
    <source>
        <strain evidence="11 12">DSM 19307</strain>
    </source>
</reference>
<comment type="function">
    <text evidence="9">Catalyzes the hydroxylation of L-kynurenine (L-Kyn) to form 3-hydroxy-L-kynurenine (L-3OHKyn). Required for synthesis of quinolinic acid.</text>
</comment>
<feature type="domain" description="FAD-binding" evidence="10">
    <location>
        <begin position="5"/>
        <end position="345"/>
    </location>
</feature>
<dbReference type="GO" id="GO:0006569">
    <property type="term" value="P:L-tryptophan catabolic process"/>
    <property type="evidence" value="ECO:0007669"/>
    <property type="project" value="UniProtKB-UniRule"/>
</dbReference>
<gene>
    <name evidence="9" type="primary">kmo</name>
    <name evidence="11" type="ORF">SAMN05421640_1732</name>
</gene>
<organism evidence="11 12">
    <name type="scientific">Ekhidna lutea</name>
    <dbReference type="NCBI Taxonomy" id="447679"/>
    <lineage>
        <taxon>Bacteria</taxon>
        <taxon>Pseudomonadati</taxon>
        <taxon>Bacteroidota</taxon>
        <taxon>Cytophagia</taxon>
        <taxon>Cytophagales</taxon>
        <taxon>Reichenbachiellaceae</taxon>
        <taxon>Ekhidna</taxon>
    </lineage>
</organism>
<evidence type="ECO:0000256" key="6">
    <source>
        <dbReference type="ARBA" id="ARBA00023002"/>
    </source>
</evidence>
<name>A0A239IMP5_EKHLU</name>
<evidence type="ECO:0000256" key="8">
    <source>
        <dbReference type="ARBA" id="ARBA00047818"/>
    </source>
</evidence>
<keyword evidence="12" id="KW-1185">Reference proteome</keyword>
<dbReference type="GO" id="GO:0009435">
    <property type="term" value="P:NAD+ biosynthetic process"/>
    <property type="evidence" value="ECO:0007669"/>
    <property type="project" value="UniProtKB-UniPathway"/>
</dbReference>
<dbReference type="GO" id="GO:0070189">
    <property type="term" value="P:kynurenine metabolic process"/>
    <property type="evidence" value="ECO:0007669"/>
    <property type="project" value="TreeGrafter"/>
</dbReference>
<dbReference type="SUPFAM" id="SSF51905">
    <property type="entry name" value="FAD/NAD(P)-binding domain"/>
    <property type="match status" value="1"/>
</dbReference>
<evidence type="ECO:0000259" key="10">
    <source>
        <dbReference type="Pfam" id="PF01494"/>
    </source>
</evidence>
<evidence type="ECO:0000313" key="12">
    <source>
        <dbReference type="Proteomes" id="UP000198393"/>
    </source>
</evidence>
<dbReference type="GO" id="GO:0019805">
    <property type="term" value="P:quinolinate biosynthetic process"/>
    <property type="evidence" value="ECO:0007669"/>
    <property type="project" value="UniProtKB-UniRule"/>
</dbReference>
<keyword evidence="3 9" id="KW-0662">Pyridine nucleotide biosynthesis</keyword>
<keyword evidence="7 9" id="KW-0503">Monooxygenase</keyword>
<dbReference type="PRINTS" id="PR00420">
    <property type="entry name" value="RNGMNOXGNASE"/>
</dbReference>
<proteinExistence type="inferred from homology"/>
<dbReference type="HAMAP" id="MF_01971">
    <property type="entry name" value="Kynurenine_monooxygenase"/>
    <property type="match status" value="1"/>
</dbReference>
<dbReference type="Proteomes" id="UP000198393">
    <property type="component" value="Unassembled WGS sequence"/>
</dbReference>
<accession>A0A239IMP5</accession>
<evidence type="ECO:0000256" key="2">
    <source>
        <dbReference type="ARBA" id="ARBA00022630"/>
    </source>
</evidence>
<dbReference type="InterPro" id="IPR027545">
    <property type="entry name" value="Kynurenine_monooxygenase"/>
</dbReference>
<evidence type="ECO:0000256" key="9">
    <source>
        <dbReference type="HAMAP-Rule" id="MF_01971"/>
    </source>
</evidence>
<keyword evidence="6 9" id="KW-0560">Oxidoreductase</keyword>
<evidence type="ECO:0000256" key="5">
    <source>
        <dbReference type="ARBA" id="ARBA00022857"/>
    </source>
</evidence>
<evidence type="ECO:0000256" key="7">
    <source>
        <dbReference type="ARBA" id="ARBA00023033"/>
    </source>
</evidence>
<dbReference type="AlphaFoldDB" id="A0A239IMP5"/>
<evidence type="ECO:0000256" key="1">
    <source>
        <dbReference type="ARBA" id="ARBA00001974"/>
    </source>
</evidence>
<comment type="pathway">
    <text evidence="9">Cofactor biosynthesis; NAD(+) biosynthesis; quinolinate from L-kynurenine: step 1/3.</text>
</comment>
<dbReference type="InterPro" id="IPR002938">
    <property type="entry name" value="FAD-bd"/>
</dbReference>